<dbReference type="EMBL" id="LVVM01003904">
    <property type="protein sequence ID" value="OJA14073.1"/>
    <property type="molecule type" value="Genomic_DNA"/>
</dbReference>
<gene>
    <name evidence="1" type="ORF">AZE42_10506</name>
</gene>
<proteinExistence type="predicted"/>
<dbReference type="Proteomes" id="UP000183567">
    <property type="component" value="Unassembled WGS sequence"/>
</dbReference>
<dbReference type="OrthoDB" id="2710543at2759"/>
<dbReference type="STRING" id="180088.A0A1J8QKI8"/>
<sequence>AALKKGGDQSVAKLVDRATSSGDVLNHLAPSRRQAHNRVSPRYGDDFWGNVTNRTPHRTAPLPDPSPRRNFFDFLRFNLRPVDASQALPLQHRRRNFSLSTGRTSVPTVVAPARDEDRYGISPPTEAEVVAAMAAALKQASGNAVDSQTSQGQAAAVVQGSQVVTQGQPSQLTPGHNSSLGVEDPSYAIGCCGFDVHFVRRRST</sequence>
<keyword evidence="2" id="KW-1185">Reference proteome</keyword>
<feature type="non-terminal residue" evidence="1">
    <location>
        <position position="1"/>
    </location>
</feature>
<evidence type="ECO:0000313" key="1">
    <source>
        <dbReference type="EMBL" id="OJA14073.1"/>
    </source>
</evidence>
<accession>A0A1J8QKI8</accession>
<dbReference type="AlphaFoldDB" id="A0A1J8QKI8"/>
<protein>
    <submittedName>
        <fullName evidence="1">Uncharacterized protein</fullName>
    </submittedName>
</protein>
<comment type="caution">
    <text evidence="1">The sequence shown here is derived from an EMBL/GenBank/DDBJ whole genome shotgun (WGS) entry which is preliminary data.</text>
</comment>
<organism evidence="1 2">
    <name type="scientific">Rhizopogon vesiculosus</name>
    <dbReference type="NCBI Taxonomy" id="180088"/>
    <lineage>
        <taxon>Eukaryota</taxon>
        <taxon>Fungi</taxon>
        <taxon>Dikarya</taxon>
        <taxon>Basidiomycota</taxon>
        <taxon>Agaricomycotina</taxon>
        <taxon>Agaricomycetes</taxon>
        <taxon>Agaricomycetidae</taxon>
        <taxon>Boletales</taxon>
        <taxon>Suillineae</taxon>
        <taxon>Rhizopogonaceae</taxon>
        <taxon>Rhizopogon</taxon>
    </lineage>
</organism>
<name>A0A1J8QKI8_9AGAM</name>
<evidence type="ECO:0000313" key="2">
    <source>
        <dbReference type="Proteomes" id="UP000183567"/>
    </source>
</evidence>
<reference evidence="1 2" key="1">
    <citation type="submission" date="2016-03" db="EMBL/GenBank/DDBJ databases">
        <title>Comparative genomics of the ectomycorrhizal sister species Rhizopogon vinicolor and Rhizopogon vesiculosus (Basidiomycota: Boletales) reveals a divergence of the mating type B locus.</title>
        <authorList>
            <person name="Mujic A.B."/>
            <person name="Kuo A."/>
            <person name="Tritt A."/>
            <person name="Lipzen A."/>
            <person name="Chen C."/>
            <person name="Johnson J."/>
            <person name="Sharma A."/>
            <person name="Barry K."/>
            <person name="Grigoriev I.V."/>
            <person name="Spatafora J.W."/>
        </authorList>
    </citation>
    <scope>NUCLEOTIDE SEQUENCE [LARGE SCALE GENOMIC DNA]</scope>
    <source>
        <strain evidence="1 2">AM-OR11-056</strain>
    </source>
</reference>